<proteinExistence type="predicted"/>
<dbReference type="EMBL" id="CP098828">
    <property type="protein sequence ID" value="XBO74161.1"/>
    <property type="molecule type" value="Genomic_DNA"/>
</dbReference>
<gene>
    <name evidence="1" type="ORF">NFG57_15210</name>
</gene>
<evidence type="ECO:0000313" key="1">
    <source>
        <dbReference type="EMBL" id="XBO74161.1"/>
    </source>
</evidence>
<organism evidence="1">
    <name type="scientific">Halomonas sp. H10-59</name>
    <dbReference type="NCBI Taxonomy" id="2950874"/>
    <lineage>
        <taxon>Bacteria</taxon>
        <taxon>Pseudomonadati</taxon>
        <taxon>Pseudomonadota</taxon>
        <taxon>Gammaproteobacteria</taxon>
        <taxon>Oceanospirillales</taxon>
        <taxon>Halomonadaceae</taxon>
        <taxon>Halomonas</taxon>
    </lineage>
</organism>
<sequence length="107" mass="12263">MANRQGITPVFTDSGLSRLYRSHAVEQHAIQSEIQTLAIIAGYACDFLTEGLEALPEDFFTCIEEMKEVMESIDLKSLDFEKRSLALQRTKRRLEAKATRQNRQKEV</sequence>
<dbReference type="RefSeq" id="WP_348814686.1">
    <property type="nucleotide sequence ID" value="NZ_CP098828.1"/>
</dbReference>
<accession>A0AAU7KRF3</accession>
<dbReference type="AlphaFoldDB" id="A0AAU7KRF3"/>
<reference evidence="1" key="1">
    <citation type="submission" date="2022-06" db="EMBL/GenBank/DDBJ databases">
        <title>A novel DMS-producing enzyme.</title>
        <authorList>
            <person name="Zhang Y."/>
        </authorList>
    </citation>
    <scope>NUCLEOTIDE SEQUENCE</scope>
    <source>
        <strain evidence="1">H10-59</strain>
    </source>
</reference>
<protein>
    <submittedName>
        <fullName evidence="1">Uncharacterized protein</fullName>
    </submittedName>
</protein>
<name>A0AAU7KRF3_9GAMM</name>